<keyword evidence="5 10" id="KW-0378">Hydrolase</keyword>
<evidence type="ECO:0000256" key="7">
    <source>
        <dbReference type="ARBA" id="ARBA00023136"/>
    </source>
</evidence>
<evidence type="ECO:0000256" key="8">
    <source>
        <dbReference type="SAM" id="Phobius"/>
    </source>
</evidence>
<keyword evidence="3" id="KW-0645">Protease</keyword>
<organism evidence="10 11">
    <name type="scientific">Hyphococcus lacteus</name>
    <dbReference type="NCBI Taxonomy" id="3143536"/>
    <lineage>
        <taxon>Bacteria</taxon>
        <taxon>Pseudomonadati</taxon>
        <taxon>Pseudomonadota</taxon>
        <taxon>Alphaproteobacteria</taxon>
        <taxon>Parvularculales</taxon>
        <taxon>Parvularculaceae</taxon>
        <taxon>Hyphococcus</taxon>
    </lineage>
</organism>
<dbReference type="GO" id="GO:0016787">
    <property type="term" value="F:hydrolase activity"/>
    <property type="evidence" value="ECO:0007669"/>
    <property type="project" value="UniProtKB-KW"/>
</dbReference>
<dbReference type="InterPro" id="IPR019127">
    <property type="entry name" value="Exosortase"/>
</dbReference>
<feature type="transmembrane region" description="Helical" evidence="8">
    <location>
        <begin position="12"/>
        <end position="31"/>
    </location>
</feature>
<evidence type="ECO:0000256" key="1">
    <source>
        <dbReference type="ARBA" id="ARBA00004651"/>
    </source>
</evidence>
<feature type="domain" description="Methanolan biosynthesis EpsI" evidence="9">
    <location>
        <begin position="322"/>
        <end position="487"/>
    </location>
</feature>
<feature type="transmembrane region" description="Helical" evidence="8">
    <location>
        <begin position="74"/>
        <end position="90"/>
    </location>
</feature>
<gene>
    <name evidence="10" type="primary">xrtA</name>
    <name evidence="10" type="ORF">ABFZ84_12315</name>
</gene>
<dbReference type="InterPro" id="IPR026392">
    <property type="entry name" value="Exo/Archaeosortase_dom"/>
</dbReference>
<dbReference type="Pfam" id="PF11984">
    <property type="entry name" value="DUF3485"/>
    <property type="match status" value="1"/>
</dbReference>
<dbReference type="Pfam" id="PF09721">
    <property type="entry name" value="Exosortase_EpsH"/>
    <property type="match status" value="1"/>
</dbReference>
<evidence type="ECO:0000256" key="5">
    <source>
        <dbReference type="ARBA" id="ARBA00022801"/>
    </source>
</evidence>
<dbReference type="NCBIfam" id="TIGR03109">
    <property type="entry name" value="exosort_XrtA"/>
    <property type="match status" value="1"/>
</dbReference>
<dbReference type="InterPro" id="IPR017540">
    <property type="entry name" value="Exosortase-1"/>
</dbReference>
<evidence type="ECO:0000313" key="11">
    <source>
        <dbReference type="Proteomes" id="UP001560685"/>
    </source>
</evidence>
<dbReference type="Proteomes" id="UP001560685">
    <property type="component" value="Unassembled WGS sequence"/>
</dbReference>
<evidence type="ECO:0000256" key="2">
    <source>
        <dbReference type="ARBA" id="ARBA00022475"/>
    </source>
</evidence>
<keyword evidence="11" id="KW-1185">Reference proteome</keyword>
<feature type="transmembrane region" description="Helical" evidence="8">
    <location>
        <begin position="293"/>
        <end position="315"/>
    </location>
</feature>
<feature type="transmembrane region" description="Helical" evidence="8">
    <location>
        <begin position="186"/>
        <end position="204"/>
    </location>
</feature>
<feature type="transmembrane region" description="Helical" evidence="8">
    <location>
        <begin position="43"/>
        <end position="62"/>
    </location>
</feature>
<evidence type="ECO:0000259" key="9">
    <source>
        <dbReference type="Pfam" id="PF11984"/>
    </source>
</evidence>
<name>A0ABV3Z687_9PROT</name>
<keyword evidence="7 8" id="KW-0472">Membrane</keyword>
<evidence type="ECO:0000256" key="6">
    <source>
        <dbReference type="ARBA" id="ARBA00022989"/>
    </source>
</evidence>
<keyword evidence="6 8" id="KW-1133">Transmembrane helix</keyword>
<dbReference type="RefSeq" id="WP_369314315.1">
    <property type="nucleotide sequence ID" value="NZ_JBEHZE010000001.1"/>
</dbReference>
<dbReference type="NCBIfam" id="TIGR04178">
    <property type="entry name" value="exo_archaeo"/>
    <property type="match status" value="1"/>
</dbReference>
<evidence type="ECO:0000256" key="4">
    <source>
        <dbReference type="ARBA" id="ARBA00022692"/>
    </source>
</evidence>
<accession>A0ABV3Z687</accession>
<comment type="caution">
    <text evidence="10">The sequence shown here is derived from an EMBL/GenBank/DDBJ whole genome shotgun (WGS) entry which is preliminary data.</text>
</comment>
<proteinExistence type="predicted"/>
<keyword evidence="4 8" id="KW-0812">Transmembrane</keyword>
<evidence type="ECO:0000313" key="10">
    <source>
        <dbReference type="EMBL" id="MEX6634330.1"/>
    </source>
</evidence>
<feature type="transmembrane region" description="Helical" evidence="8">
    <location>
        <begin position="250"/>
        <end position="268"/>
    </location>
</feature>
<reference evidence="10 11" key="1">
    <citation type="submission" date="2024-05" db="EMBL/GenBank/DDBJ databases">
        <title>Three bacterial strains, DH-69, EH-24, and ECK-19 isolated from coastal sediments.</title>
        <authorList>
            <person name="Ye Y.-Q."/>
            <person name="Du Z.-J."/>
        </authorList>
    </citation>
    <scope>NUCLEOTIDE SEQUENCE [LARGE SCALE GENOMIC DNA]</scope>
    <source>
        <strain evidence="10 11">ECK-19</strain>
    </source>
</reference>
<feature type="transmembrane region" description="Helical" evidence="8">
    <location>
        <begin position="97"/>
        <end position="117"/>
    </location>
</feature>
<dbReference type="InterPro" id="IPR013426">
    <property type="entry name" value="EpsH-like"/>
</dbReference>
<keyword evidence="2" id="KW-1003">Cell membrane</keyword>
<sequence>MSEALLHKGRNQWAAPIAIFGGFVIVCIGTLHPTALDMARQWIFSSTYHHGILVAPLALWMILQRPLPTPNTHFPSLSIIIVAALSWLIGRTSGIALIEQLSFVGILIGGVGVIFGSNALKQWAFPLAFLFFMVPFGETIVPFLQDMTAATVVWLLNLFGFQTSIDGILIRTSAGVFEIAEACSGLNFLLAALMISSLYAYLSLRTFRSRMVFVFIAAVVGLVANFIRVFLLVLVATITNMKIAVGPDHMILGLAFYALVFLSLFYIGEHMRLNAPAITANAPLVTHDHWRSWVAVTAALPVIFVSLYTNFLGIYTAQDINTADIDPLQATQWRMRTAPENWSPVFVNPDFKTGATYEKSGDAVYVNLAAYTHDRPGAEIITSMNRAWDDRDWHRIATEKYVIFLFGRSQQTNVDIVAGTQGRRLAVATAYWRGSEVYLDKKKFKIDQTLDKLKGVNPPGGIVMIAATFVNDPEEAVRKIRAFTGDVEKLSVWQARNKVIP</sequence>
<dbReference type="NCBIfam" id="TIGR02914">
    <property type="entry name" value="EpsI_fam"/>
    <property type="match status" value="1"/>
</dbReference>
<feature type="transmembrane region" description="Helical" evidence="8">
    <location>
        <begin position="211"/>
        <end position="238"/>
    </location>
</feature>
<dbReference type="EC" id="3.4.22.-" evidence="10"/>
<comment type="subcellular location">
    <subcellularLocation>
        <location evidence="1">Cell membrane</location>
        <topology evidence="1">Multi-pass membrane protein</topology>
    </subcellularLocation>
</comment>
<evidence type="ECO:0000256" key="3">
    <source>
        <dbReference type="ARBA" id="ARBA00022670"/>
    </source>
</evidence>
<dbReference type="EMBL" id="JBEHZE010000001">
    <property type="protein sequence ID" value="MEX6634330.1"/>
    <property type="molecule type" value="Genomic_DNA"/>
</dbReference>
<dbReference type="NCBIfam" id="TIGR02602">
    <property type="entry name" value="8TM_EpsH"/>
    <property type="match status" value="1"/>
</dbReference>
<dbReference type="InterPro" id="IPR014263">
    <property type="entry name" value="Methanolan_biosynth_EpsI"/>
</dbReference>
<protein>
    <submittedName>
        <fullName evidence="10">Exosortase A</fullName>
        <ecNumber evidence="10">3.4.22.-</ecNumber>
    </submittedName>
</protein>